<dbReference type="Proteomes" id="UP001219355">
    <property type="component" value="Chromosome 3"/>
</dbReference>
<reference evidence="2" key="1">
    <citation type="submission" date="2023-03" db="EMBL/GenBank/DDBJ databases">
        <title>Emydomyces testavorans Genome Sequence.</title>
        <authorList>
            <person name="Hoyer L."/>
        </authorList>
    </citation>
    <scope>NUCLEOTIDE SEQUENCE</scope>
    <source>
        <strain evidence="2">16-2883</strain>
    </source>
</reference>
<evidence type="ECO:0000256" key="1">
    <source>
        <dbReference type="SAM" id="MobiDB-lite"/>
    </source>
</evidence>
<protein>
    <submittedName>
        <fullName evidence="2">Uncharacterized protein</fullName>
    </submittedName>
</protein>
<gene>
    <name evidence="2" type="ORF">PRK78_005591</name>
</gene>
<feature type="region of interest" description="Disordered" evidence="1">
    <location>
        <begin position="215"/>
        <end position="259"/>
    </location>
</feature>
<sequence length="269" mass="29400">MSRESTSPPSPNTSHRRRSSFTELFQRQGTAVPPTPGSQPRPIYAAGASNAQAHQQRRMSLNTLGLSGSPTQVSSFASTAMRRASVSSSVMSTSPTVEQAVIEEPDEETPMTSPTTPFTRRVSFGTQALRGTGNGTYHSLGKSWTPRNRSSSLFSSTFKSDEAAAIASTSQNHLQNRKSNPCSYHQLGEGFNWAESLRIRAERAPSIGNFAPISPTMPHQGMPHQRSASIATMEGPPPEHMEPPKQLQPKSKPKPDYFQEKILRADFMD</sequence>
<feature type="compositionally biased region" description="Polar residues" evidence="1">
    <location>
        <begin position="49"/>
        <end position="77"/>
    </location>
</feature>
<dbReference type="AlphaFoldDB" id="A0AAF0DJV8"/>
<evidence type="ECO:0000313" key="2">
    <source>
        <dbReference type="EMBL" id="WEW60106.1"/>
    </source>
</evidence>
<accession>A0AAF0DJV8</accession>
<name>A0AAF0DJV8_9EURO</name>
<dbReference type="EMBL" id="CP120629">
    <property type="protein sequence ID" value="WEW60106.1"/>
    <property type="molecule type" value="Genomic_DNA"/>
</dbReference>
<keyword evidence="3" id="KW-1185">Reference proteome</keyword>
<evidence type="ECO:0000313" key="3">
    <source>
        <dbReference type="Proteomes" id="UP001219355"/>
    </source>
</evidence>
<feature type="compositionally biased region" description="Low complexity" evidence="1">
    <location>
        <begin position="78"/>
        <end position="94"/>
    </location>
</feature>
<feature type="region of interest" description="Disordered" evidence="1">
    <location>
        <begin position="1"/>
        <end position="98"/>
    </location>
</feature>
<proteinExistence type="predicted"/>
<organism evidence="2 3">
    <name type="scientific">Emydomyces testavorans</name>
    <dbReference type="NCBI Taxonomy" id="2070801"/>
    <lineage>
        <taxon>Eukaryota</taxon>
        <taxon>Fungi</taxon>
        <taxon>Dikarya</taxon>
        <taxon>Ascomycota</taxon>
        <taxon>Pezizomycotina</taxon>
        <taxon>Eurotiomycetes</taxon>
        <taxon>Eurotiomycetidae</taxon>
        <taxon>Onygenales</taxon>
        <taxon>Nannizziopsiaceae</taxon>
        <taxon>Emydomyces</taxon>
    </lineage>
</organism>
<feature type="region of interest" description="Disordered" evidence="1">
    <location>
        <begin position="128"/>
        <end position="149"/>
    </location>
</feature>